<organism evidence="2 3">
    <name type="scientific">Haloarchaeobius litoreus</name>
    <dbReference type="NCBI Taxonomy" id="755306"/>
    <lineage>
        <taxon>Archaea</taxon>
        <taxon>Methanobacteriati</taxon>
        <taxon>Methanobacteriota</taxon>
        <taxon>Stenosarchaea group</taxon>
        <taxon>Halobacteria</taxon>
        <taxon>Halobacteriales</taxon>
        <taxon>Halorubellaceae</taxon>
        <taxon>Haloarchaeobius</taxon>
    </lineage>
</organism>
<feature type="transmembrane region" description="Helical" evidence="1">
    <location>
        <begin position="45"/>
        <end position="68"/>
    </location>
</feature>
<evidence type="ECO:0000313" key="3">
    <source>
        <dbReference type="Proteomes" id="UP001597034"/>
    </source>
</evidence>
<dbReference type="EMBL" id="JBHUDO010000001">
    <property type="protein sequence ID" value="MFD1644953.1"/>
    <property type="molecule type" value="Genomic_DNA"/>
</dbReference>
<protein>
    <recommendedName>
        <fullName evidence="4">Sensor histidine kinase</fullName>
    </recommendedName>
</protein>
<dbReference type="RefSeq" id="WP_256400194.1">
    <property type="nucleotide sequence ID" value="NZ_JANHJR010000002.1"/>
</dbReference>
<evidence type="ECO:0008006" key="4">
    <source>
        <dbReference type="Google" id="ProtNLM"/>
    </source>
</evidence>
<feature type="transmembrane region" description="Helical" evidence="1">
    <location>
        <begin position="20"/>
        <end position="39"/>
    </location>
</feature>
<keyword evidence="1" id="KW-1133">Transmembrane helix</keyword>
<dbReference type="AlphaFoldDB" id="A0ABD6DFU2"/>
<comment type="caution">
    <text evidence="2">The sequence shown here is derived from an EMBL/GenBank/DDBJ whole genome shotgun (WGS) entry which is preliminary data.</text>
</comment>
<evidence type="ECO:0000256" key="1">
    <source>
        <dbReference type="SAM" id="Phobius"/>
    </source>
</evidence>
<dbReference type="Proteomes" id="UP001597034">
    <property type="component" value="Unassembled WGS sequence"/>
</dbReference>
<keyword evidence="1" id="KW-0472">Membrane</keyword>
<reference evidence="2 3" key="1">
    <citation type="journal article" date="2019" name="Int. J. Syst. Evol. Microbiol.">
        <title>The Global Catalogue of Microorganisms (GCM) 10K type strain sequencing project: providing services to taxonomists for standard genome sequencing and annotation.</title>
        <authorList>
            <consortium name="The Broad Institute Genomics Platform"/>
            <consortium name="The Broad Institute Genome Sequencing Center for Infectious Disease"/>
            <person name="Wu L."/>
            <person name="Ma J."/>
        </authorList>
    </citation>
    <scope>NUCLEOTIDE SEQUENCE [LARGE SCALE GENOMIC DNA]</scope>
    <source>
        <strain evidence="2 3">CGMCC 1.10390</strain>
    </source>
</reference>
<accession>A0ABD6DFU2</accession>
<name>A0ABD6DFU2_9EURY</name>
<keyword evidence="1" id="KW-0812">Transmembrane</keyword>
<sequence>MRGPLTALWNTRLLGTSLRLLVGFLVAGALAVAGAVVALRVGGALGILTLSTLVLVGLTLVRIGLVFANG</sequence>
<keyword evidence="3" id="KW-1185">Reference proteome</keyword>
<proteinExistence type="predicted"/>
<gene>
    <name evidence="2" type="ORF">ACFSBL_04575</name>
</gene>
<evidence type="ECO:0000313" key="2">
    <source>
        <dbReference type="EMBL" id="MFD1644953.1"/>
    </source>
</evidence>